<proteinExistence type="predicted"/>
<protein>
    <submittedName>
        <fullName evidence="1">Uncharacterized protein</fullName>
    </submittedName>
</protein>
<evidence type="ECO:0000313" key="2">
    <source>
        <dbReference type="Proteomes" id="UP000886998"/>
    </source>
</evidence>
<dbReference type="EMBL" id="BMAV01014633">
    <property type="protein sequence ID" value="GFY63156.1"/>
    <property type="molecule type" value="Genomic_DNA"/>
</dbReference>
<reference evidence="1" key="1">
    <citation type="submission" date="2020-08" db="EMBL/GenBank/DDBJ databases">
        <title>Multicomponent nature underlies the extraordinary mechanical properties of spider dragline silk.</title>
        <authorList>
            <person name="Kono N."/>
            <person name="Nakamura H."/>
            <person name="Mori M."/>
            <person name="Yoshida Y."/>
            <person name="Ohtoshi R."/>
            <person name="Malay A.D."/>
            <person name="Moran D.A.P."/>
            <person name="Tomita M."/>
            <person name="Numata K."/>
            <person name="Arakawa K."/>
        </authorList>
    </citation>
    <scope>NUCLEOTIDE SEQUENCE</scope>
</reference>
<organism evidence="1 2">
    <name type="scientific">Trichonephila inaurata madagascariensis</name>
    <dbReference type="NCBI Taxonomy" id="2747483"/>
    <lineage>
        <taxon>Eukaryota</taxon>
        <taxon>Metazoa</taxon>
        <taxon>Ecdysozoa</taxon>
        <taxon>Arthropoda</taxon>
        <taxon>Chelicerata</taxon>
        <taxon>Arachnida</taxon>
        <taxon>Araneae</taxon>
        <taxon>Araneomorphae</taxon>
        <taxon>Entelegynae</taxon>
        <taxon>Araneoidea</taxon>
        <taxon>Nephilidae</taxon>
        <taxon>Trichonephila</taxon>
        <taxon>Trichonephila inaurata</taxon>
    </lineage>
</organism>
<comment type="caution">
    <text evidence="1">The sequence shown here is derived from an EMBL/GenBank/DDBJ whole genome shotgun (WGS) entry which is preliminary data.</text>
</comment>
<keyword evidence="2" id="KW-1185">Reference proteome</keyword>
<dbReference type="AlphaFoldDB" id="A0A8X7CE32"/>
<dbReference type="Proteomes" id="UP000886998">
    <property type="component" value="Unassembled WGS sequence"/>
</dbReference>
<evidence type="ECO:0000313" key="1">
    <source>
        <dbReference type="EMBL" id="GFY63156.1"/>
    </source>
</evidence>
<accession>A0A8X7CE32</accession>
<name>A0A8X7CE32_9ARAC</name>
<gene>
    <name evidence="1" type="ORF">TNIN_491571</name>
</gene>
<sequence>MTEMKYRLVQEINLKETTNLLMRVSKRPGIGIFVDGCMIRLSQMLLVPRDTEVVSFGALELSVIINICHLDQAKLTRIPQTTWCARLIMQPNK</sequence>